<evidence type="ECO:0000313" key="2">
    <source>
        <dbReference type="Proteomes" id="UP000828048"/>
    </source>
</evidence>
<keyword evidence="2" id="KW-1185">Reference proteome</keyword>
<name>A0ACB7YVV4_9ERIC</name>
<evidence type="ECO:0000313" key="1">
    <source>
        <dbReference type="EMBL" id="KAH7857065.1"/>
    </source>
</evidence>
<proteinExistence type="predicted"/>
<gene>
    <name evidence="1" type="ORF">Vadar_008717</name>
</gene>
<protein>
    <submittedName>
        <fullName evidence="1">Uncharacterized protein</fullName>
    </submittedName>
</protein>
<dbReference type="Proteomes" id="UP000828048">
    <property type="component" value="Chromosome 3"/>
</dbReference>
<dbReference type="EMBL" id="CM037153">
    <property type="protein sequence ID" value="KAH7857065.1"/>
    <property type="molecule type" value="Genomic_DNA"/>
</dbReference>
<accession>A0ACB7YVV4</accession>
<organism evidence="1 2">
    <name type="scientific">Vaccinium darrowii</name>
    <dbReference type="NCBI Taxonomy" id="229202"/>
    <lineage>
        <taxon>Eukaryota</taxon>
        <taxon>Viridiplantae</taxon>
        <taxon>Streptophyta</taxon>
        <taxon>Embryophyta</taxon>
        <taxon>Tracheophyta</taxon>
        <taxon>Spermatophyta</taxon>
        <taxon>Magnoliopsida</taxon>
        <taxon>eudicotyledons</taxon>
        <taxon>Gunneridae</taxon>
        <taxon>Pentapetalae</taxon>
        <taxon>asterids</taxon>
        <taxon>Ericales</taxon>
        <taxon>Ericaceae</taxon>
        <taxon>Vaccinioideae</taxon>
        <taxon>Vaccinieae</taxon>
        <taxon>Vaccinium</taxon>
    </lineage>
</organism>
<comment type="caution">
    <text evidence="1">The sequence shown here is derived from an EMBL/GenBank/DDBJ whole genome shotgun (WGS) entry which is preliminary data.</text>
</comment>
<reference evidence="1 2" key="1">
    <citation type="journal article" date="2021" name="Hortic Res">
        <title>High-quality reference genome and annotation aids understanding of berry development for evergreen blueberry (Vaccinium darrowii).</title>
        <authorList>
            <person name="Yu J."/>
            <person name="Hulse-Kemp A.M."/>
            <person name="Babiker E."/>
            <person name="Staton M."/>
        </authorList>
    </citation>
    <scope>NUCLEOTIDE SEQUENCE [LARGE SCALE GENOMIC DNA]</scope>
    <source>
        <strain evidence="2">cv. NJ 8807/NJ 8810</strain>
        <tissue evidence="1">Young leaf</tissue>
    </source>
</reference>
<sequence>MCYQDNIWNHHSRHSHKDAKSYALGKCLKKIHHHKAYPLSDLEMQILSDLGQIKGMLCDYEFSPDIFLVHNFWHPCENGNNGGSVYCPGSTSSWISSDSVYGSTSIGPLYELSLPIALPPPALASNNSLGGSVYCLQAVRNSSDSGPSKNGDGYEWVSQDESESICYSSEDVEGLSTNHDLCVGGDCIAMLQQTSAVLKVIPHVKVFARVAPAAKEVLILTNYKTVGRITLMCGDGTNDAAEAQRQKLKKLMDELNEDGGDGRSTPIVKLGDASMASPFTTKHASVAPTADIIRQGRSTLVTTLQMFKILGLNCFATAYV</sequence>